<evidence type="ECO:0000256" key="1">
    <source>
        <dbReference type="SAM" id="MobiDB-lite"/>
    </source>
</evidence>
<feature type="compositionally biased region" description="Polar residues" evidence="1">
    <location>
        <begin position="45"/>
        <end position="54"/>
    </location>
</feature>
<dbReference type="EMBL" id="CP012333">
    <property type="protein sequence ID" value="AKV00314.1"/>
    <property type="molecule type" value="Genomic_DNA"/>
</dbReference>
<organism evidence="2 3">
    <name type="scientific">Labilithrix luteola</name>
    <dbReference type="NCBI Taxonomy" id="1391654"/>
    <lineage>
        <taxon>Bacteria</taxon>
        <taxon>Pseudomonadati</taxon>
        <taxon>Myxococcota</taxon>
        <taxon>Polyangia</taxon>
        <taxon>Polyangiales</taxon>
        <taxon>Labilitrichaceae</taxon>
        <taxon>Labilithrix</taxon>
    </lineage>
</organism>
<evidence type="ECO:0000313" key="2">
    <source>
        <dbReference type="EMBL" id="AKV00314.1"/>
    </source>
</evidence>
<dbReference type="STRING" id="1391654.AKJ09_06977"/>
<dbReference type="KEGG" id="llu:AKJ09_06977"/>
<protein>
    <submittedName>
        <fullName evidence="2">Uncharacterized protein</fullName>
    </submittedName>
</protein>
<accession>A0A0K1Q3H5</accession>
<sequence length="69" mass="7624">MRLRSHPRTRAAAAPGEARPIETIAPARYRKWASRSRPHCLPKGSMSNAGTASVSKHLHLTSLLRSPLR</sequence>
<evidence type="ECO:0000313" key="3">
    <source>
        <dbReference type="Proteomes" id="UP000064967"/>
    </source>
</evidence>
<proteinExistence type="predicted"/>
<keyword evidence="3" id="KW-1185">Reference proteome</keyword>
<dbReference type="Proteomes" id="UP000064967">
    <property type="component" value="Chromosome"/>
</dbReference>
<feature type="region of interest" description="Disordered" evidence="1">
    <location>
        <begin position="35"/>
        <end position="55"/>
    </location>
</feature>
<dbReference type="AlphaFoldDB" id="A0A0K1Q3H5"/>
<reference evidence="2 3" key="1">
    <citation type="submission" date="2015-08" db="EMBL/GenBank/DDBJ databases">
        <authorList>
            <person name="Babu N.S."/>
            <person name="Beckwith C.J."/>
            <person name="Beseler K.G."/>
            <person name="Brison A."/>
            <person name="Carone J.V."/>
            <person name="Caskin T.P."/>
            <person name="Diamond M."/>
            <person name="Durham M.E."/>
            <person name="Foxe J.M."/>
            <person name="Go M."/>
            <person name="Henderson B.A."/>
            <person name="Jones I.B."/>
            <person name="McGettigan J.A."/>
            <person name="Micheletti S.J."/>
            <person name="Nasrallah M.E."/>
            <person name="Ortiz D."/>
            <person name="Piller C.R."/>
            <person name="Privatt S.R."/>
            <person name="Schneider S.L."/>
            <person name="Sharp S."/>
            <person name="Smith T.C."/>
            <person name="Stanton J.D."/>
            <person name="Ullery H.E."/>
            <person name="Wilson R.J."/>
            <person name="Serrano M.G."/>
            <person name="Buck G."/>
            <person name="Lee V."/>
            <person name="Wang Y."/>
            <person name="Carvalho R."/>
            <person name="Voegtly L."/>
            <person name="Shi R."/>
            <person name="Duckworth R."/>
            <person name="Johnson A."/>
            <person name="Loviza R."/>
            <person name="Walstead R."/>
            <person name="Shah Z."/>
            <person name="Kiflezghi M."/>
            <person name="Wade K."/>
            <person name="Ball S.L."/>
            <person name="Bradley K.W."/>
            <person name="Asai D.J."/>
            <person name="Bowman C.A."/>
            <person name="Russell D.A."/>
            <person name="Pope W.H."/>
            <person name="Jacobs-Sera D."/>
            <person name="Hendrix R.W."/>
            <person name="Hatfull G.F."/>
        </authorList>
    </citation>
    <scope>NUCLEOTIDE SEQUENCE [LARGE SCALE GENOMIC DNA]</scope>
    <source>
        <strain evidence="2 3">DSM 27648</strain>
    </source>
</reference>
<gene>
    <name evidence="2" type="ORF">AKJ09_06977</name>
</gene>
<name>A0A0K1Q3H5_9BACT</name>